<dbReference type="Gramene" id="TuG1812G0500000287.01.T01">
    <property type="protein sequence ID" value="TuG1812G0500000287.01.T01"/>
    <property type="gene ID" value="TuG1812G0500000287.01"/>
</dbReference>
<evidence type="ECO:0000313" key="1">
    <source>
        <dbReference type="EnsemblPlants" id="TuG1812G0500000287.01.T01"/>
    </source>
</evidence>
<name>A0A8R7Q7Z4_TRIUA</name>
<reference evidence="2" key="1">
    <citation type="journal article" date="2013" name="Nature">
        <title>Draft genome of the wheat A-genome progenitor Triticum urartu.</title>
        <authorList>
            <person name="Ling H.Q."/>
            <person name="Zhao S."/>
            <person name="Liu D."/>
            <person name="Wang J."/>
            <person name="Sun H."/>
            <person name="Zhang C."/>
            <person name="Fan H."/>
            <person name="Li D."/>
            <person name="Dong L."/>
            <person name="Tao Y."/>
            <person name="Gao C."/>
            <person name="Wu H."/>
            <person name="Li Y."/>
            <person name="Cui Y."/>
            <person name="Guo X."/>
            <person name="Zheng S."/>
            <person name="Wang B."/>
            <person name="Yu K."/>
            <person name="Liang Q."/>
            <person name="Yang W."/>
            <person name="Lou X."/>
            <person name="Chen J."/>
            <person name="Feng M."/>
            <person name="Jian J."/>
            <person name="Zhang X."/>
            <person name="Luo G."/>
            <person name="Jiang Y."/>
            <person name="Liu J."/>
            <person name="Wang Z."/>
            <person name="Sha Y."/>
            <person name="Zhang B."/>
            <person name="Wu H."/>
            <person name="Tang D."/>
            <person name="Shen Q."/>
            <person name="Xue P."/>
            <person name="Zou S."/>
            <person name="Wang X."/>
            <person name="Liu X."/>
            <person name="Wang F."/>
            <person name="Yang Y."/>
            <person name="An X."/>
            <person name="Dong Z."/>
            <person name="Zhang K."/>
            <person name="Zhang X."/>
            <person name="Luo M.C."/>
            <person name="Dvorak J."/>
            <person name="Tong Y."/>
            <person name="Wang J."/>
            <person name="Yang H."/>
            <person name="Li Z."/>
            <person name="Wang D."/>
            <person name="Zhang A."/>
            <person name="Wang J."/>
        </authorList>
    </citation>
    <scope>NUCLEOTIDE SEQUENCE</scope>
    <source>
        <strain evidence="2">cv. G1812</strain>
    </source>
</reference>
<reference evidence="1" key="2">
    <citation type="submission" date="2018-03" db="EMBL/GenBank/DDBJ databases">
        <title>The Triticum urartu genome reveals the dynamic nature of wheat genome evolution.</title>
        <authorList>
            <person name="Ling H."/>
            <person name="Ma B."/>
            <person name="Shi X."/>
            <person name="Liu H."/>
            <person name="Dong L."/>
            <person name="Sun H."/>
            <person name="Cao Y."/>
            <person name="Gao Q."/>
            <person name="Zheng S."/>
            <person name="Li Y."/>
            <person name="Yu Y."/>
            <person name="Du H."/>
            <person name="Qi M."/>
            <person name="Li Y."/>
            <person name="Yu H."/>
            <person name="Cui Y."/>
            <person name="Wang N."/>
            <person name="Chen C."/>
            <person name="Wu H."/>
            <person name="Zhao Y."/>
            <person name="Zhang J."/>
            <person name="Li Y."/>
            <person name="Zhou W."/>
            <person name="Zhang B."/>
            <person name="Hu W."/>
            <person name="Eijk M."/>
            <person name="Tang J."/>
            <person name="Witsenboer H."/>
            <person name="Zhao S."/>
            <person name="Li Z."/>
            <person name="Zhang A."/>
            <person name="Wang D."/>
            <person name="Liang C."/>
        </authorList>
    </citation>
    <scope>NUCLEOTIDE SEQUENCE [LARGE SCALE GENOMIC DNA]</scope>
    <source>
        <strain evidence="1">cv. G1812</strain>
    </source>
</reference>
<reference evidence="1" key="3">
    <citation type="submission" date="2022-06" db="UniProtKB">
        <authorList>
            <consortium name="EnsemblPlants"/>
        </authorList>
    </citation>
    <scope>IDENTIFICATION</scope>
</reference>
<evidence type="ECO:0000313" key="2">
    <source>
        <dbReference type="Proteomes" id="UP000015106"/>
    </source>
</evidence>
<sequence>MVVQLCSDVVAACPGRSDGRSSRGGWWRWFDSGLSGVGAAGPYASCAAAARYGDVGSGGATELGSTVGVKWDGGALSTCFWLGHALEWSDFSSEAGLAGALSSLDDLVPV</sequence>
<dbReference type="EnsemblPlants" id="TuG1812G0500000287.01.T01">
    <property type="protein sequence ID" value="TuG1812G0500000287.01.T01"/>
    <property type="gene ID" value="TuG1812G0500000287.01"/>
</dbReference>
<proteinExistence type="predicted"/>
<accession>A0A8R7Q7Z4</accession>
<dbReference type="AlphaFoldDB" id="A0A8R7Q7Z4"/>
<protein>
    <submittedName>
        <fullName evidence="1">Uncharacterized protein</fullName>
    </submittedName>
</protein>
<dbReference type="Proteomes" id="UP000015106">
    <property type="component" value="Chromosome 5"/>
</dbReference>
<organism evidence="1 2">
    <name type="scientific">Triticum urartu</name>
    <name type="common">Red wild einkorn</name>
    <name type="synonym">Crithodium urartu</name>
    <dbReference type="NCBI Taxonomy" id="4572"/>
    <lineage>
        <taxon>Eukaryota</taxon>
        <taxon>Viridiplantae</taxon>
        <taxon>Streptophyta</taxon>
        <taxon>Embryophyta</taxon>
        <taxon>Tracheophyta</taxon>
        <taxon>Spermatophyta</taxon>
        <taxon>Magnoliopsida</taxon>
        <taxon>Liliopsida</taxon>
        <taxon>Poales</taxon>
        <taxon>Poaceae</taxon>
        <taxon>BOP clade</taxon>
        <taxon>Pooideae</taxon>
        <taxon>Triticodae</taxon>
        <taxon>Triticeae</taxon>
        <taxon>Triticinae</taxon>
        <taxon>Triticum</taxon>
    </lineage>
</organism>
<keyword evidence="2" id="KW-1185">Reference proteome</keyword>